<gene>
    <name evidence="1" type="ORF">FE810_03460</name>
</gene>
<keyword evidence="2" id="KW-1185">Reference proteome</keyword>
<name>A0A5R9IVG6_9GAMM</name>
<dbReference type="OrthoDB" id="5741895at2"/>
<dbReference type="EMBL" id="VCBC01000003">
    <property type="protein sequence ID" value="TLU67351.1"/>
    <property type="molecule type" value="Genomic_DNA"/>
</dbReference>
<evidence type="ECO:0000313" key="1">
    <source>
        <dbReference type="EMBL" id="TLU67351.1"/>
    </source>
</evidence>
<evidence type="ECO:0000313" key="2">
    <source>
        <dbReference type="Proteomes" id="UP000307790"/>
    </source>
</evidence>
<dbReference type="Proteomes" id="UP000307790">
    <property type="component" value="Unassembled WGS sequence"/>
</dbReference>
<accession>A0A5R9IVG6</accession>
<dbReference type="AlphaFoldDB" id="A0A5R9IVG6"/>
<reference evidence="1 2" key="1">
    <citation type="submission" date="2019-05" db="EMBL/GenBank/DDBJ databases">
        <title>Genome sequences of Thalassotalea litorea 1K03283.</title>
        <authorList>
            <person name="Zhang D."/>
        </authorList>
    </citation>
    <scope>NUCLEOTIDE SEQUENCE [LARGE SCALE GENOMIC DNA]</scope>
    <source>
        <strain evidence="1 2">MCCC 1K03283</strain>
    </source>
</reference>
<comment type="caution">
    <text evidence="1">The sequence shown here is derived from an EMBL/GenBank/DDBJ whole genome shotgun (WGS) entry which is preliminary data.</text>
</comment>
<dbReference type="RefSeq" id="WP_138318633.1">
    <property type="nucleotide sequence ID" value="NZ_VCBC01000003.1"/>
</dbReference>
<sequence length="175" mass="20169">MNFINRIVVNGFTVICIVSGFHSIPVQAQSDCEKHRKSLAQVRSEMRLGYREPRGNYLRQKERELKDKIRICHKYPRSTKKRNKPPAKALKKEALPAASPASTVADFQIRNPDQLGDQVLHIKGLFTGEKQTAWLRFYQPPKQCLHPKSTRIFAKCLAYRDKQAAMFSKVWGKSE</sequence>
<proteinExistence type="predicted"/>
<protein>
    <submittedName>
        <fullName evidence="1">Uncharacterized protein</fullName>
    </submittedName>
</protein>
<organism evidence="1 2">
    <name type="scientific">Thalassotalea litorea</name>
    <dbReference type="NCBI Taxonomy" id="2020715"/>
    <lineage>
        <taxon>Bacteria</taxon>
        <taxon>Pseudomonadati</taxon>
        <taxon>Pseudomonadota</taxon>
        <taxon>Gammaproteobacteria</taxon>
        <taxon>Alteromonadales</taxon>
        <taxon>Colwelliaceae</taxon>
        <taxon>Thalassotalea</taxon>
    </lineage>
</organism>